<dbReference type="Gene3D" id="1.20.120.1630">
    <property type="match status" value="1"/>
</dbReference>
<keyword evidence="1" id="KW-0472">Membrane</keyword>
<feature type="transmembrane region" description="Helical" evidence="1">
    <location>
        <begin position="96"/>
        <end position="122"/>
    </location>
</feature>
<dbReference type="PANTHER" id="PTHR32251:SF17">
    <property type="entry name" value="STEROID 5-ALPHA REDUCTASE C-TERMINAL DOMAIN-CONTAINING PROTEIN"/>
    <property type="match status" value="1"/>
</dbReference>
<protein>
    <submittedName>
        <fullName evidence="2">Uncharacterized protein</fullName>
    </submittedName>
</protein>
<proteinExistence type="predicted"/>
<dbReference type="Pfam" id="PF06966">
    <property type="entry name" value="DUF1295"/>
    <property type="match status" value="1"/>
</dbReference>
<dbReference type="InterPro" id="IPR010721">
    <property type="entry name" value="UstE-like"/>
</dbReference>
<name>A0A1L3GCT2_SYNAC</name>
<dbReference type="GO" id="GO:0016020">
    <property type="term" value="C:membrane"/>
    <property type="evidence" value="ECO:0007669"/>
    <property type="project" value="TreeGrafter"/>
</dbReference>
<dbReference type="STRING" id="29542.A6070_09370"/>
<dbReference type="AlphaFoldDB" id="A0A1L3GCT2"/>
<dbReference type="PANTHER" id="PTHR32251">
    <property type="entry name" value="3-OXO-5-ALPHA-STEROID 4-DEHYDROGENASE"/>
    <property type="match status" value="1"/>
</dbReference>
<reference evidence="2 3" key="1">
    <citation type="journal article" date="2017" name="Genome Announc.">
        <title>Complete Genome Sequences of Two Acetylene-Fermenting Pelobacter acetylenicus Strains.</title>
        <authorList>
            <person name="Sutton J.M."/>
            <person name="Baesman S.M."/>
            <person name="Fierst J.L."/>
            <person name="Poret-Peterson A.T."/>
            <person name="Oremland R.S."/>
            <person name="Dunlap D.S."/>
            <person name="Akob D.M."/>
        </authorList>
    </citation>
    <scope>NUCLEOTIDE SEQUENCE [LARGE SCALE GENOMIC DNA]</scope>
    <source>
        <strain evidence="2 3">DSM 3247</strain>
    </source>
</reference>
<feature type="transmembrane region" description="Helical" evidence="1">
    <location>
        <begin position="185"/>
        <end position="212"/>
    </location>
</feature>
<evidence type="ECO:0000313" key="2">
    <source>
        <dbReference type="EMBL" id="APG23717.1"/>
    </source>
</evidence>
<dbReference type="OrthoDB" id="9779233at2"/>
<organism evidence="2 3">
    <name type="scientific">Syntrophotalea acetylenica</name>
    <name type="common">Pelobacter acetylenicus</name>
    <dbReference type="NCBI Taxonomy" id="29542"/>
    <lineage>
        <taxon>Bacteria</taxon>
        <taxon>Pseudomonadati</taxon>
        <taxon>Thermodesulfobacteriota</taxon>
        <taxon>Desulfuromonadia</taxon>
        <taxon>Desulfuromonadales</taxon>
        <taxon>Syntrophotaleaceae</taxon>
        <taxon>Syntrophotalea</taxon>
    </lineage>
</organism>
<dbReference type="PROSITE" id="PS50244">
    <property type="entry name" value="S5A_REDUCTASE"/>
    <property type="match status" value="1"/>
</dbReference>
<keyword evidence="3" id="KW-1185">Reference proteome</keyword>
<feature type="transmembrane region" description="Helical" evidence="1">
    <location>
        <begin position="55"/>
        <end position="75"/>
    </location>
</feature>
<dbReference type="EMBL" id="CP015518">
    <property type="protein sequence ID" value="APG23717.1"/>
    <property type="molecule type" value="Genomic_DNA"/>
</dbReference>
<evidence type="ECO:0000313" key="3">
    <source>
        <dbReference type="Proteomes" id="UP000182264"/>
    </source>
</evidence>
<keyword evidence="1" id="KW-0812">Transmembrane</keyword>
<accession>A0A1L3GCT2</accession>
<dbReference type="RefSeq" id="WP_072285526.1">
    <property type="nucleotide sequence ID" value="NZ_CP015455.1"/>
</dbReference>
<sequence>MIEIIAGLCVTYSLLFLLSIVLKDNSIADVFWGMGFLQVALHAIYRSETRTPSQVLFTILVALWAMRIVSYILSKKWIKKDEDPRYARWREQWQHFYLRSFFQIYVLQGVLVMIIAIPIFLVNSAPPPLGLVTAAGTAVALFGLLYETIGDLQLRSFIKTREKGQIMTRGLWKYSRHPNYFGESAFWLGASIVAAQVSLWAFISWLLITFLLRYVSGVPPAEERYADNQAFQAYKRETPAMIPRFFK</sequence>
<feature type="transmembrane region" description="Helical" evidence="1">
    <location>
        <begin position="128"/>
        <end position="146"/>
    </location>
</feature>
<dbReference type="KEGG" id="pace:A6070_09370"/>
<keyword evidence="1" id="KW-1133">Transmembrane helix</keyword>
<dbReference type="Proteomes" id="UP000182264">
    <property type="component" value="Chromosome"/>
</dbReference>
<evidence type="ECO:0000256" key="1">
    <source>
        <dbReference type="SAM" id="Phobius"/>
    </source>
</evidence>
<gene>
    <name evidence="2" type="ORF">A7E75_00760</name>
</gene>